<dbReference type="AlphaFoldDB" id="A0A0N8K090"/>
<evidence type="ECO:0000256" key="6">
    <source>
        <dbReference type="SAM" id="MobiDB-lite"/>
    </source>
</evidence>
<dbReference type="PANTHER" id="PTHR15905:SF5">
    <property type="entry name" value="GOLGI-ASSOCIATED KINASE 1A"/>
    <property type="match status" value="1"/>
</dbReference>
<name>A0A0N8K090_SCLFO</name>
<proteinExistence type="inferred from homology"/>
<keyword evidence="7" id="KW-1133">Transmembrane helix</keyword>
<reference evidence="8 9" key="1">
    <citation type="submission" date="2015-08" db="EMBL/GenBank/DDBJ databases">
        <title>The genome of the Asian arowana (Scleropages formosus).</title>
        <authorList>
            <person name="Tan M.H."/>
            <person name="Gan H.M."/>
            <person name="Croft L.J."/>
            <person name="Austin C.M."/>
        </authorList>
    </citation>
    <scope>NUCLEOTIDE SEQUENCE [LARGE SCALE GENOMIC DNA]</scope>
    <source>
        <strain evidence="8">Aro1</strain>
    </source>
</reference>
<feature type="region of interest" description="Disordered" evidence="6">
    <location>
        <begin position="108"/>
        <end position="162"/>
    </location>
</feature>
<evidence type="ECO:0000256" key="2">
    <source>
        <dbReference type="ARBA" id="ARBA00004555"/>
    </source>
</evidence>
<feature type="compositionally biased region" description="Polar residues" evidence="6">
    <location>
        <begin position="180"/>
        <end position="194"/>
    </location>
</feature>
<evidence type="ECO:0000256" key="3">
    <source>
        <dbReference type="ARBA" id="ARBA00007691"/>
    </source>
</evidence>
<dbReference type="EMBL" id="JARO02002967">
    <property type="protein sequence ID" value="KPP71473.1"/>
    <property type="molecule type" value="Genomic_DNA"/>
</dbReference>
<protein>
    <submittedName>
        <fullName evidence="8">Protein FAM198A-like</fullName>
    </submittedName>
</protein>
<gene>
    <name evidence="8" type="ORF">Z043_109619</name>
</gene>
<evidence type="ECO:0000313" key="9">
    <source>
        <dbReference type="Proteomes" id="UP000034805"/>
    </source>
</evidence>
<comment type="similarity">
    <text evidence="3">Belongs to the GASK family.</text>
</comment>
<feature type="transmembrane region" description="Helical" evidence="7">
    <location>
        <begin position="6"/>
        <end position="28"/>
    </location>
</feature>
<evidence type="ECO:0000256" key="7">
    <source>
        <dbReference type="SAM" id="Phobius"/>
    </source>
</evidence>
<evidence type="ECO:0000313" key="8">
    <source>
        <dbReference type="EMBL" id="KPP71473.1"/>
    </source>
</evidence>
<dbReference type="Proteomes" id="UP000034805">
    <property type="component" value="Unassembled WGS sequence"/>
</dbReference>
<evidence type="ECO:0000256" key="1">
    <source>
        <dbReference type="ARBA" id="ARBA00004308"/>
    </source>
</evidence>
<keyword evidence="7" id="KW-0812">Transmembrane</keyword>
<feature type="compositionally biased region" description="Basic and acidic residues" evidence="6">
    <location>
        <begin position="126"/>
        <end position="142"/>
    </location>
</feature>
<comment type="subcellular location">
    <subcellularLocation>
        <location evidence="1">Endomembrane system</location>
    </subcellularLocation>
    <subcellularLocation>
        <location evidence="2">Golgi apparatus</location>
    </subcellularLocation>
</comment>
<accession>A0A0N8K090</accession>
<evidence type="ECO:0000256" key="5">
    <source>
        <dbReference type="ARBA" id="ARBA00023136"/>
    </source>
</evidence>
<dbReference type="Pfam" id="PF15051">
    <property type="entry name" value="FAM198"/>
    <property type="match status" value="1"/>
</dbReference>
<dbReference type="InterPro" id="IPR029207">
    <property type="entry name" value="FAM198"/>
</dbReference>
<organism evidence="8 9">
    <name type="scientific">Scleropages formosus</name>
    <name type="common">Asian bonytongue</name>
    <name type="synonym">Osteoglossum formosum</name>
    <dbReference type="NCBI Taxonomy" id="113540"/>
    <lineage>
        <taxon>Eukaryota</taxon>
        <taxon>Metazoa</taxon>
        <taxon>Chordata</taxon>
        <taxon>Craniata</taxon>
        <taxon>Vertebrata</taxon>
        <taxon>Euteleostomi</taxon>
        <taxon>Actinopterygii</taxon>
        <taxon>Neopterygii</taxon>
        <taxon>Teleostei</taxon>
        <taxon>Osteoglossocephala</taxon>
        <taxon>Osteoglossomorpha</taxon>
        <taxon>Osteoglossiformes</taxon>
        <taxon>Osteoglossidae</taxon>
        <taxon>Scleropages</taxon>
    </lineage>
</organism>
<dbReference type="GO" id="GO:0005794">
    <property type="term" value="C:Golgi apparatus"/>
    <property type="evidence" value="ECO:0007669"/>
    <property type="project" value="UniProtKB-SubCell"/>
</dbReference>
<feature type="compositionally biased region" description="Basic residues" evidence="6">
    <location>
        <begin position="222"/>
        <end position="238"/>
    </location>
</feature>
<keyword evidence="5 7" id="KW-0472">Membrane</keyword>
<feature type="region of interest" description="Disordered" evidence="6">
    <location>
        <begin position="180"/>
        <end position="252"/>
    </location>
</feature>
<dbReference type="STRING" id="113540.ENSSFOP00015003054"/>
<keyword evidence="4" id="KW-0333">Golgi apparatus</keyword>
<evidence type="ECO:0000256" key="4">
    <source>
        <dbReference type="ARBA" id="ARBA00023034"/>
    </source>
</evidence>
<comment type="caution">
    <text evidence="8">The sequence shown here is derived from an EMBL/GenBank/DDBJ whole genome shotgun (WGS) entry which is preliminary data.</text>
</comment>
<sequence length="599" mass="68266">MYFRRWLAVFFFLLFIVSVLMISTLPLLPLESQRLSQRGLRAAIHDGRQRRDPTARFLPLPLDLTQRAWKFIHPLREFPTSQWEIDDDQILQKDGIHKLYRAAIKDHQSNVTSDVAPRKAKGKSSGSREKQHPQRFATDVKGRQGSGQANHSSSFISVQRPPPRQGLQAVIRPGVTFATQKYPASQDTSKSKWTPSGPKANTPAGKVIEHRQPGTGRAARDFRKHSRQSKPMGRKRQHVFAQEGDTTQEGAEKEDVTWCRKVNEDTFSGKRNRNLGSRAVKLPWLSSEDIQRMELLTNGVVVSKSRVPAHGQVLQVGLDQGSQAVQPGDHRHRCQQGLCGLIKRPDDWFEVFAFHLDRVLGLNRSLPAVSRRFRSDLLPYKYTTGTARPVVWWDPDIQHLADIDNDQNSFPLTWLQYQALLKAKCDSKESPANSSPCIGVHHSEWGRLALFDFLLQVNDRLDRNCCGFKPDLSESCVENLLRAKCRNPKDLLLVHILVRKADPSRLVFIDNSGRPYQSHDNLNFLLVEGIDEFPERAVSVLKSGCLEPMLLQSLYTDREFWESRGGLQGLGPLIHTVEKRGRTLLRHIEDRKLKLNRDL</sequence>
<dbReference type="PANTHER" id="PTHR15905">
    <property type="entry name" value="GOLGI-ASSOCIATED KINASE 1B-RELATED"/>
    <property type="match status" value="1"/>
</dbReference>
<feature type="compositionally biased region" description="Polar residues" evidence="6">
    <location>
        <begin position="146"/>
        <end position="157"/>
    </location>
</feature>